<evidence type="ECO:0000256" key="8">
    <source>
        <dbReference type="ARBA" id="ARBA00023132"/>
    </source>
</evidence>
<dbReference type="Gene3D" id="1.20.190.50">
    <property type="match status" value="1"/>
</dbReference>
<dbReference type="PROSITE" id="PS51314">
    <property type="entry name" value="VPS37_C"/>
    <property type="match status" value="1"/>
</dbReference>
<keyword evidence="5" id="KW-0509">mRNA transport</keyword>
<evidence type="ECO:0000256" key="11">
    <source>
        <dbReference type="RuleBase" id="RU365072"/>
    </source>
</evidence>
<keyword evidence="4" id="KW-0967">Endosome</keyword>
<dbReference type="AlphaFoldDB" id="A0A9P7ZK50"/>
<name>A0A9P7ZK50_9HYPO</name>
<proteinExistence type="inferred from homology"/>
<sequence>MELDNTSTPLDWAPTTEFAGPEVEQFANALDDCLTGRAPGYDARERLLALPRIFHKNATQRLAKLRPGRLRTGDDMDMDTDELDNEISQDTEAEIQRLEKEVQTWDLLQRVLPLRYSDAENESHVARLERVADKPSRATTLESFFESDPTARERRAVLQWLQTSAASGPDIDEMTRELQRNADRGDIIAHGWLHTRSAIKMKKSVTGWSQLLDQQPGNGTSNHLTSSSEPMVTQLDPDACTRQGRKLQPQDEYFERAIWLGCFEHLRRGSTAATIQEWCQERTEVWRSVSMSGLLLPAQDGNEAPTDLSESSLVLWRRMCYALATQGGTSDHERAVYGVLSGDIESVEKVARSWDDLLFAHYNALLRTQLDSFLLNQCAGGEAAHLTQTFPSLNAVSVHGEEAGVEKRLVRQLAARPSVADEAKEPTKALQASIVANELHQYLSEQGRHLASPTRGLDQPQYFQHAQTDGLRIIAHVYVLLSLLEDVTAKSIQQRKTEDEIKAQETIVAWYAGYLLRQQLQELIPLYSCVLTIPRRYEVLSENLIEEEETERRITLLKLARKANIDIMEYVRTQANIFYQKVTESPTATKGAPAVFRILEESTPDSQSGQFIKADFLGDDEEQLADALDEYLVRSLEWLLLVDEAWPDVFSMGVKAFVFFLRNMHLDAARRLMKSISFSAILAERFGVEDESMANSIEFWAEQLEGLPGNVQTSPLQVMTDAQNFRDLGHLVQALDSLETTGAFATIAGDADVNTKAAQWRPELINAVKVTKESMQPLLHNWMLASIQDGNEALAEIRQMYLPETILAYVKSLHFAGTRLTRDYLLECMELATIITERDADLEATFVEAKRVRELLEAFAASSKALAMAPGERTGAPTKAGAKKLREKGATPPVPPPKPGSHEASGVNTPALPTTADGRQPPAAHAPPRQQVPDPGEGWLPQMLQDKSKQDIAAILADQKLLNALTNAPQTIHPSLSSSHETLQQALKDNIALANHVSQLSTQLSHQRGATQAQLLSTHALERTWRAKEAEMDNALAPFAPARLYQQLSQGVNEQGQVCSAMEESFLESEDGELAEREVADWVRRGAKMLSCGIYYAWCVYIWGIDTLGELSQCAKWALRHVRAARADG</sequence>
<organism evidence="14 15">
    <name type="scientific">Emericellopsis atlantica</name>
    <dbReference type="NCBI Taxonomy" id="2614577"/>
    <lineage>
        <taxon>Eukaryota</taxon>
        <taxon>Fungi</taxon>
        <taxon>Dikarya</taxon>
        <taxon>Ascomycota</taxon>
        <taxon>Pezizomycotina</taxon>
        <taxon>Sordariomycetes</taxon>
        <taxon>Hypocreomycetidae</taxon>
        <taxon>Hypocreales</taxon>
        <taxon>Bionectriaceae</taxon>
        <taxon>Emericellopsis</taxon>
    </lineage>
</organism>
<evidence type="ECO:0000256" key="7">
    <source>
        <dbReference type="ARBA" id="ARBA00023010"/>
    </source>
</evidence>
<protein>
    <recommendedName>
        <fullName evidence="11">Nuclear pore complex protein</fullName>
    </recommendedName>
</protein>
<keyword evidence="9 11" id="KW-0539">Nucleus</keyword>
<reference evidence="14" key="1">
    <citation type="journal article" date="2021" name="IMA Fungus">
        <title>Genomic characterization of three marine fungi, including Emericellopsis atlantica sp. nov. with signatures of a generalist lifestyle and marine biomass degradation.</title>
        <authorList>
            <person name="Hagestad O.C."/>
            <person name="Hou L."/>
            <person name="Andersen J.H."/>
            <person name="Hansen E.H."/>
            <person name="Altermark B."/>
            <person name="Li C."/>
            <person name="Kuhnert E."/>
            <person name="Cox R.J."/>
            <person name="Crous P.W."/>
            <person name="Spatafora J.W."/>
            <person name="Lail K."/>
            <person name="Amirebrahimi M."/>
            <person name="Lipzen A."/>
            <person name="Pangilinan J."/>
            <person name="Andreopoulos W."/>
            <person name="Hayes R.D."/>
            <person name="Ng V."/>
            <person name="Grigoriev I.V."/>
            <person name="Jackson S.A."/>
            <person name="Sutton T.D.S."/>
            <person name="Dobson A.D.W."/>
            <person name="Rama T."/>
        </authorList>
    </citation>
    <scope>NUCLEOTIDE SEQUENCE</scope>
    <source>
        <strain evidence="14">TS7</strain>
    </source>
</reference>
<evidence type="ECO:0000313" key="15">
    <source>
        <dbReference type="Proteomes" id="UP000887229"/>
    </source>
</evidence>
<feature type="compositionally biased region" description="Low complexity" evidence="12">
    <location>
        <begin position="920"/>
        <end position="933"/>
    </location>
</feature>
<dbReference type="PANTHER" id="PTHR13003">
    <property type="entry name" value="NUP107-RELATED"/>
    <property type="match status" value="1"/>
</dbReference>
<keyword evidence="7 11" id="KW-0811">Translocation</keyword>
<comment type="caution">
    <text evidence="14">The sequence shown here is derived from an EMBL/GenBank/DDBJ whole genome shotgun (WGS) entry which is preliminary data.</text>
</comment>
<evidence type="ECO:0000256" key="9">
    <source>
        <dbReference type="ARBA" id="ARBA00023242"/>
    </source>
</evidence>
<comment type="subcellular location">
    <subcellularLocation>
        <location evidence="1">Endosome</location>
    </subcellularLocation>
    <subcellularLocation>
        <location evidence="11">Nucleus</location>
        <location evidence="11">Nuclear pore complex</location>
    </subcellularLocation>
    <subcellularLocation>
        <location evidence="11">Nucleus membrane</location>
    </subcellularLocation>
</comment>
<evidence type="ECO:0000256" key="2">
    <source>
        <dbReference type="ARBA" id="ARBA00007617"/>
    </source>
</evidence>
<dbReference type="InterPro" id="IPR009851">
    <property type="entry name" value="Mod_r"/>
</dbReference>
<dbReference type="GO" id="GO:0006606">
    <property type="term" value="P:protein import into nucleus"/>
    <property type="evidence" value="ECO:0007669"/>
    <property type="project" value="TreeGrafter"/>
</dbReference>
<evidence type="ECO:0000256" key="3">
    <source>
        <dbReference type="ARBA" id="ARBA00022448"/>
    </source>
</evidence>
<dbReference type="Pfam" id="PF07200">
    <property type="entry name" value="Mod_r"/>
    <property type="match status" value="1"/>
</dbReference>
<gene>
    <name evidence="14" type="ORF">F5Z01DRAFT_681991</name>
</gene>
<evidence type="ECO:0000256" key="5">
    <source>
        <dbReference type="ARBA" id="ARBA00022816"/>
    </source>
</evidence>
<evidence type="ECO:0000256" key="10">
    <source>
        <dbReference type="PROSITE-ProRule" id="PRU00646"/>
    </source>
</evidence>
<comment type="similarity">
    <text evidence="11">Belongs to the nucleoporin Nup84/Nup107 family.</text>
</comment>
<feature type="compositionally biased region" description="Polar residues" evidence="12">
    <location>
        <begin position="213"/>
        <end position="231"/>
    </location>
</feature>
<evidence type="ECO:0000256" key="12">
    <source>
        <dbReference type="SAM" id="MobiDB-lite"/>
    </source>
</evidence>
<evidence type="ECO:0000256" key="6">
    <source>
        <dbReference type="ARBA" id="ARBA00022927"/>
    </source>
</evidence>
<feature type="region of interest" description="Disordered" evidence="12">
    <location>
        <begin position="870"/>
        <end position="942"/>
    </location>
</feature>
<dbReference type="GeneID" id="70296634"/>
<comment type="subunit">
    <text evidence="11">Part of the nuclear pore complex (NPC).</text>
</comment>
<keyword evidence="11" id="KW-0472">Membrane</keyword>
<dbReference type="InterPro" id="IPR007252">
    <property type="entry name" value="Nup84/Nup107"/>
</dbReference>
<dbReference type="GO" id="GO:0017056">
    <property type="term" value="F:structural constituent of nuclear pore"/>
    <property type="evidence" value="ECO:0007669"/>
    <property type="project" value="UniProtKB-UniRule"/>
</dbReference>
<accession>A0A9P7ZK50</accession>
<evidence type="ECO:0000313" key="14">
    <source>
        <dbReference type="EMBL" id="KAG9253594.1"/>
    </source>
</evidence>
<feature type="domain" description="VPS37 C-terminal" evidence="13">
    <location>
        <begin position="1022"/>
        <end position="1129"/>
    </location>
</feature>
<comment type="similarity">
    <text evidence="2">Belongs to the VPS37 family.</text>
</comment>
<evidence type="ECO:0000256" key="4">
    <source>
        <dbReference type="ARBA" id="ARBA00022753"/>
    </source>
</evidence>
<dbReference type="Pfam" id="PF04121">
    <property type="entry name" value="Nup84_Nup100"/>
    <property type="match status" value="1"/>
</dbReference>
<evidence type="ECO:0000256" key="1">
    <source>
        <dbReference type="ARBA" id="ARBA00004177"/>
    </source>
</evidence>
<dbReference type="Proteomes" id="UP000887229">
    <property type="component" value="Unassembled WGS sequence"/>
</dbReference>
<dbReference type="GO" id="GO:0006406">
    <property type="term" value="P:mRNA export from nucleus"/>
    <property type="evidence" value="ECO:0007669"/>
    <property type="project" value="TreeGrafter"/>
</dbReference>
<dbReference type="EMBL" id="MU251257">
    <property type="protein sequence ID" value="KAG9253594.1"/>
    <property type="molecule type" value="Genomic_DNA"/>
</dbReference>
<keyword evidence="3 10" id="KW-0813">Transport</keyword>
<dbReference type="Gene3D" id="1.10.3450.20">
    <property type="match status" value="1"/>
</dbReference>
<feature type="region of interest" description="Disordered" evidence="12">
    <location>
        <begin position="213"/>
        <end position="244"/>
    </location>
</feature>
<evidence type="ECO:0000259" key="13">
    <source>
        <dbReference type="PROSITE" id="PS51314"/>
    </source>
</evidence>
<dbReference type="PANTHER" id="PTHR13003:SF2">
    <property type="entry name" value="NUCLEAR PORE COMPLEX PROTEIN NUP107"/>
    <property type="match status" value="1"/>
</dbReference>
<comment type="function">
    <text evidence="11">Functions as a component of the nuclear pore complex (NPC).</text>
</comment>
<keyword evidence="6 10" id="KW-0653">Protein transport</keyword>
<dbReference type="RefSeq" id="XP_046117518.1">
    <property type="nucleotide sequence ID" value="XM_046265731.1"/>
</dbReference>
<dbReference type="OrthoDB" id="3098at2759"/>
<dbReference type="GO" id="GO:0031080">
    <property type="term" value="C:nuclear pore outer ring"/>
    <property type="evidence" value="ECO:0007669"/>
    <property type="project" value="TreeGrafter"/>
</dbReference>
<dbReference type="GO" id="GO:0000973">
    <property type="term" value="P:post-transcriptional tethering of RNA polymerase II gene DNA at nuclear periphery"/>
    <property type="evidence" value="ECO:0007669"/>
    <property type="project" value="TreeGrafter"/>
</dbReference>
<keyword evidence="15" id="KW-1185">Reference proteome</keyword>
<dbReference type="GO" id="GO:0031965">
    <property type="term" value="C:nuclear membrane"/>
    <property type="evidence" value="ECO:0007669"/>
    <property type="project" value="UniProtKB-SubCell"/>
</dbReference>
<dbReference type="GO" id="GO:0000813">
    <property type="term" value="C:ESCRT I complex"/>
    <property type="evidence" value="ECO:0007669"/>
    <property type="project" value="UniProtKB-ARBA"/>
</dbReference>
<keyword evidence="8 11" id="KW-0906">Nuclear pore complex</keyword>